<dbReference type="OrthoDB" id="63267at2759"/>
<keyword evidence="12" id="KW-1185">Reference proteome</keyword>
<feature type="binding site" evidence="7">
    <location>
        <position position="74"/>
    </location>
    <ligand>
        <name>ATP</name>
        <dbReference type="ChEBI" id="CHEBI:30616"/>
    </ligand>
</feature>
<dbReference type="GO" id="GO:0004674">
    <property type="term" value="F:protein serine/threonine kinase activity"/>
    <property type="evidence" value="ECO:0007669"/>
    <property type="project" value="UniProtKB-KW"/>
</dbReference>
<evidence type="ECO:0000256" key="1">
    <source>
        <dbReference type="ARBA" id="ARBA00022527"/>
    </source>
</evidence>
<keyword evidence="4 7" id="KW-0547">Nucleotide-binding</keyword>
<feature type="domain" description="AGC-kinase C-terminal" evidence="10">
    <location>
        <begin position="296"/>
        <end position="366"/>
    </location>
</feature>
<dbReference type="InterPro" id="IPR008271">
    <property type="entry name" value="Ser/Thr_kinase_AS"/>
</dbReference>
<sequence>MGSCLRCFKSEQQEDKEDEQEPFLAHLPSEIYSGELNLDCFNIEKLLGKGSFGKVMLVRKKDTDAIYAMKVIKKGLIEKYRHVDHTKTERKILGELDHPFLVKLRYAFQSKTKLYMVMDFINGGELFFHLKRAKIFTVDRAKFYAAEILLALEYLHSQGVVYRDLKAENILLEPSGHIKLTDFGLSKKIYLPENLKTYSFCGTPEYLAPEILLGVGHDKAVDYWSLGVLLYEMLAGELPFFNKNRQLLYKSIVKADYDMKSFFTAESCDLLKQLLNPQPQQRLKEPHLVKTHQFFKGVNWDKVLRKEVDPPFRPRIRDEEDTGNFDKVFTEEKVMDSMTSNYVSSHMFQKFDGFTYNQSPKFEITTDVS</sequence>
<keyword evidence="5" id="KW-0418">Kinase</keyword>
<dbReference type="Gene3D" id="3.30.200.20">
    <property type="entry name" value="Phosphorylase Kinase, domain 1"/>
    <property type="match status" value="1"/>
</dbReference>
<dbReference type="AlphaFoldDB" id="A0A1R2CD91"/>
<proteinExistence type="inferred from homology"/>
<evidence type="ECO:0000256" key="4">
    <source>
        <dbReference type="ARBA" id="ARBA00022741"/>
    </source>
</evidence>
<evidence type="ECO:0000256" key="3">
    <source>
        <dbReference type="ARBA" id="ARBA00022679"/>
    </source>
</evidence>
<keyword evidence="2" id="KW-0597">Phosphoprotein</keyword>
<accession>A0A1R2CD91</accession>
<dbReference type="InterPro" id="IPR045270">
    <property type="entry name" value="STKc_AGC"/>
</dbReference>
<name>A0A1R2CD91_9CILI</name>
<reference evidence="11 12" key="1">
    <citation type="submission" date="2016-11" db="EMBL/GenBank/DDBJ databases">
        <title>The macronuclear genome of Stentor coeruleus: a giant cell with tiny introns.</title>
        <authorList>
            <person name="Slabodnick M."/>
            <person name="Ruby J.G."/>
            <person name="Reiff S.B."/>
            <person name="Swart E.C."/>
            <person name="Gosai S."/>
            <person name="Prabakaran S."/>
            <person name="Witkowska E."/>
            <person name="Larue G.E."/>
            <person name="Fisher S."/>
            <person name="Freeman R.M."/>
            <person name="Gunawardena J."/>
            <person name="Chu W."/>
            <person name="Stover N.A."/>
            <person name="Gregory B.D."/>
            <person name="Nowacki M."/>
            <person name="Derisi J."/>
            <person name="Roy S.W."/>
            <person name="Marshall W.F."/>
            <person name="Sood P."/>
        </authorList>
    </citation>
    <scope>NUCLEOTIDE SEQUENCE [LARGE SCALE GENOMIC DNA]</scope>
    <source>
        <strain evidence="11">WM001</strain>
    </source>
</reference>
<comment type="caution">
    <text evidence="11">The sequence shown here is derived from an EMBL/GenBank/DDBJ whole genome shotgun (WGS) entry which is preliminary data.</text>
</comment>
<keyword evidence="6 7" id="KW-0067">ATP-binding</keyword>
<evidence type="ECO:0008006" key="13">
    <source>
        <dbReference type="Google" id="ProtNLM"/>
    </source>
</evidence>
<dbReference type="InterPro" id="IPR017441">
    <property type="entry name" value="Protein_kinase_ATP_BS"/>
</dbReference>
<keyword evidence="3" id="KW-0808">Transferase</keyword>
<dbReference type="Pfam" id="PF00433">
    <property type="entry name" value="Pkinase_C"/>
    <property type="match status" value="1"/>
</dbReference>
<evidence type="ECO:0000256" key="2">
    <source>
        <dbReference type="ARBA" id="ARBA00022553"/>
    </source>
</evidence>
<dbReference type="CDD" id="cd05123">
    <property type="entry name" value="STKc_AGC"/>
    <property type="match status" value="1"/>
</dbReference>
<feature type="domain" description="Protein kinase" evidence="9">
    <location>
        <begin position="41"/>
        <end position="295"/>
    </location>
</feature>
<dbReference type="FunFam" id="1.10.510.10:FF:000008">
    <property type="entry name" value="Non-specific serine/threonine protein kinase"/>
    <property type="match status" value="1"/>
</dbReference>
<comment type="similarity">
    <text evidence="8">Belongs to the protein kinase superfamily.</text>
</comment>
<evidence type="ECO:0000256" key="6">
    <source>
        <dbReference type="ARBA" id="ARBA00022840"/>
    </source>
</evidence>
<protein>
    <recommendedName>
        <fullName evidence="13">Protein kinase domain-containing protein</fullName>
    </recommendedName>
</protein>
<dbReference type="Proteomes" id="UP000187209">
    <property type="component" value="Unassembled WGS sequence"/>
</dbReference>
<organism evidence="11 12">
    <name type="scientific">Stentor coeruleus</name>
    <dbReference type="NCBI Taxonomy" id="5963"/>
    <lineage>
        <taxon>Eukaryota</taxon>
        <taxon>Sar</taxon>
        <taxon>Alveolata</taxon>
        <taxon>Ciliophora</taxon>
        <taxon>Postciliodesmatophora</taxon>
        <taxon>Heterotrichea</taxon>
        <taxon>Heterotrichida</taxon>
        <taxon>Stentoridae</taxon>
        <taxon>Stentor</taxon>
    </lineage>
</organism>
<dbReference type="PROSITE" id="PS50011">
    <property type="entry name" value="PROTEIN_KINASE_DOM"/>
    <property type="match status" value="1"/>
</dbReference>
<dbReference type="PROSITE" id="PS51285">
    <property type="entry name" value="AGC_KINASE_CTER"/>
    <property type="match status" value="1"/>
</dbReference>
<dbReference type="PROSITE" id="PS00107">
    <property type="entry name" value="PROTEIN_KINASE_ATP"/>
    <property type="match status" value="1"/>
</dbReference>
<keyword evidence="1 8" id="KW-0723">Serine/threonine-protein kinase</keyword>
<dbReference type="SMART" id="SM00220">
    <property type="entry name" value="S_TKc"/>
    <property type="match status" value="1"/>
</dbReference>
<dbReference type="EMBL" id="MPUH01000190">
    <property type="protein sequence ID" value="OMJ86946.1"/>
    <property type="molecule type" value="Genomic_DNA"/>
</dbReference>
<dbReference type="FunFam" id="3.30.200.20:FF:000537">
    <property type="entry name" value="Non-specific serine/threonine protein kinase"/>
    <property type="match status" value="1"/>
</dbReference>
<evidence type="ECO:0000256" key="7">
    <source>
        <dbReference type="PROSITE-ProRule" id="PRU10141"/>
    </source>
</evidence>
<dbReference type="InterPro" id="IPR000961">
    <property type="entry name" value="AGC-kinase_C"/>
</dbReference>
<evidence type="ECO:0000313" key="12">
    <source>
        <dbReference type="Proteomes" id="UP000187209"/>
    </source>
</evidence>
<evidence type="ECO:0000256" key="5">
    <source>
        <dbReference type="ARBA" id="ARBA00022777"/>
    </source>
</evidence>
<evidence type="ECO:0000256" key="8">
    <source>
        <dbReference type="RuleBase" id="RU000304"/>
    </source>
</evidence>
<dbReference type="Pfam" id="PF00069">
    <property type="entry name" value="Pkinase"/>
    <property type="match status" value="1"/>
</dbReference>
<dbReference type="SUPFAM" id="SSF56112">
    <property type="entry name" value="Protein kinase-like (PK-like)"/>
    <property type="match status" value="1"/>
</dbReference>
<evidence type="ECO:0000313" key="11">
    <source>
        <dbReference type="EMBL" id="OMJ86946.1"/>
    </source>
</evidence>
<dbReference type="Gene3D" id="1.10.510.10">
    <property type="entry name" value="Transferase(Phosphotransferase) domain 1"/>
    <property type="match status" value="1"/>
</dbReference>
<dbReference type="InterPro" id="IPR011009">
    <property type="entry name" value="Kinase-like_dom_sf"/>
</dbReference>
<dbReference type="PANTHER" id="PTHR24351">
    <property type="entry name" value="RIBOSOMAL PROTEIN S6 KINASE"/>
    <property type="match status" value="1"/>
</dbReference>
<dbReference type="InterPro" id="IPR017892">
    <property type="entry name" value="Pkinase_C"/>
</dbReference>
<evidence type="ECO:0000259" key="9">
    <source>
        <dbReference type="PROSITE" id="PS50011"/>
    </source>
</evidence>
<dbReference type="SMART" id="SM00133">
    <property type="entry name" value="S_TK_X"/>
    <property type="match status" value="1"/>
</dbReference>
<dbReference type="GO" id="GO:0005524">
    <property type="term" value="F:ATP binding"/>
    <property type="evidence" value="ECO:0007669"/>
    <property type="project" value="UniProtKB-UniRule"/>
</dbReference>
<gene>
    <name evidence="11" type="ORF">SteCoe_11415</name>
</gene>
<dbReference type="PROSITE" id="PS00108">
    <property type="entry name" value="PROTEIN_KINASE_ST"/>
    <property type="match status" value="1"/>
</dbReference>
<dbReference type="InterPro" id="IPR000719">
    <property type="entry name" value="Prot_kinase_dom"/>
</dbReference>
<evidence type="ECO:0000259" key="10">
    <source>
        <dbReference type="PROSITE" id="PS51285"/>
    </source>
</evidence>